<dbReference type="EMBL" id="JAPDNT010000005">
    <property type="protein sequence ID" value="MCW3474822.1"/>
    <property type="molecule type" value="Genomic_DNA"/>
</dbReference>
<protein>
    <recommendedName>
        <fullName evidence="3">Histidine kinase</fullName>
    </recommendedName>
</protein>
<proteinExistence type="predicted"/>
<dbReference type="AlphaFoldDB" id="A0AA41YSU4"/>
<keyword evidence="2" id="KW-1185">Reference proteome</keyword>
<evidence type="ECO:0008006" key="3">
    <source>
        <dbReference type="Google" id="ProtNLM"/>
    </source>
</evidence>
<gene>
    <name evidence="1" type="ORF">OL599_09515</name>
</gene>
<dbReference type="RefSeq" id="WP_264713475.1">
    <property type="nucleotide sequence ID" value="NZ_JAPDNT010000005.1"/>
</dbReference>
<sequence length="101" mass="10222">MMMLAMLVIGAVAGAAAAWLLAQRGLRSAQARETELAAALSRLGHDLRGALSPALLMAERLEANADPAVKQAGTVVAQAMDRAASLAKAASTLAKKGKQGG</sequence>
<reference evidence="1" key="1">
    <citation type="submission" date="2022-09" db="EMBL/GenBank/DDBJ databases">
        <title>Rhodovastum sp. nov. RN2-1 isolated from soil in Seongnam, South Korea.</title>
        <authorList>
            <person name="Le N.T."/>
        </authorList>
    </citation>
    <scope>NUCLEOTIDE SEQUENCE</scope>
    <source>
        <strain evidence="1">RN2-1</strain>
    </source>
</reference>
<evidence type="ECO:0000313" key="1">
    <source>
        <dbReference type="EMBL" id="MCW3474822.1"/>
    </source>
</evidence>
<evidence type="ECO:0000313" key="2">
    <source>
        <dbReference type="Proteomes" id="UP001165679"/>
    </source>
</evidence>
<name>A0AA41YSU4_9PROT</name>
<reference evidence="1" key="2">
    <citation type="submission" date="2022-10" db="EMBL/GenBank/DDBJ databases">
        <authorList>
            <person name="Trinh H.N."/>
        </authorList>
    </citation>
    <scope>NUCLEOTIDE SEQUENCE</scope>
    <source>
        <strain evidence="1">RN2-1</strain>
    </source>
</reference>
<organism evidence="1 2">
    <name type="scientific">Limobrevibacterium gyesilva</name>
    <dbReference type="NCBI Taxonomy" id="2991712"/>
    <lineage>
        <taxon>Bacteria</taxon>
        <taxon>Pseudomonadati</taxon>
        <taxon>Pseudomonadota</taxon>
        <taxon>Alphaproteobacteria</taxon>
        <taxon>Acetobacterales</taxon>
        <taxon>Acetobacteraceae</taxon>
        <taxon>Limobrevibacterium</taxon>
    </lineage>
</organism>
<accession>A0AA41YSU4</accession>
<dbReference type="Proteomes" id="UP001165679">
    <property type="component" value="Unassembled WGS sequence"/>
</dbReference>
<comment type="caution">
    <text evidence="1">The sequence shown here is derived from an EMBL/GenBank/DDBJ whole genome shotgun (WGS) entry which is preliminary data.</text>
</comment>